<dbReference type="EMBL" id="JBHLTC010000039">
    <property type="protein sequence ID" value="MFC0628569.1"/>
    <property type="molecule type" value="Genomic_DNA"/>
</dbReference>
<feature type="signal peptide" evidence="1">
    <location>
        <begin position="1"/>
        <end position="26"/>
    </location>
</feature>
<keyword evidence="1" id="KW-0732">Signal</keyword>
<gene>
    <name evidence="2" type="ORF">ACFFGN_31155</name>
</gene>
<feature type="chain" id="PRO_5046555539" evidence="1">
    <location>
        <begin position="27"/>
        <end position="173"/>
    </location>
</feature>
<comment type="caution">
    <text evidence="2">The sequence shown here is derived from an EMBL/GenBank/DDBJ whole genome shotgun (WGS) entry which is preliminary data.</text>
</comment>
<organism evidence="2 3">
    <name type="scientific">Kribbella deserti</name>
    <dbReference type="NCBI Taxonomy" id="1926257"/>
    <lineage>
        <taxon>Bacteria</taxon>
        <taxon>Bacillati</taxon>
        <taxon>Actinomycetota</taxon>
        <taxon>Actinomycetes</taxon>
        <taxon>Propionibacteriales</taxon>
        <taxon>Kribbellaceae</taxon>
        <taxon>Kribbella</taxon>
    </lineage>
</organism>
<proteinExistence type="predicted"/>
<evidence type="ECO:0000313" key="2">
    <source>
        <dbReference type="EMBL" id="MFC0628569.1"/>
    </source>
</evidence>
<accession>A0ABV6QVB3</accession>
<protein>
    <submittedName>
        <fullName evidence="2">Uncharacterized protein</fullName>
    </submittedName>
</protein>
<dbReference type="RefSeq" id="WP_380055076.1">
    <property type="nucleotide sequence ID" value="NZ_JBHLTC010000039.1"/>
</dbReference>
<reference evidence="2 3" key="1">
    <citation type="submission" date="2024-09" db="EMBL/GenBank/DDBJ databases">
        <authorList>
            <person name="Sun Q."/>
            <person name="Mori K."/>
        </authorList>
    </citation>
    <scope>NUCLEOTIDE SEQUENCE [LARGE SCALE GENOMIC DNA]</scope>
    <source>
        <strain evidence="2 3">CGMCC 1.15906</strain>
    </source>
</reference>
<keyword evidence="3" id="KW-1185">Reference proteome</keyword>
<name>A0ABV6QVB3_9ACTN</name>
<evidence type="ECO:0000256" key="1">
    <source>
        <dbReference type="SAM" id="SignalP"/>
    </source>
</evidence>
<evidence type="ECO:0000313" key="3">
    <source>
        <dbReference type="Proteomes" id="UP001589890"/>
    </source>
</evidence>
<dbReference type="Proteomes" id="UP001589890">
    <property type="component" value="Unassembled WGS sequence"/>
</dbReference>
<sequence>MRKIKAIVAAGVMMAATIGFTGSAEATSQAKSLTIPGSQGTITSNTWRTTGNGSISGNTRQWDYQVSAVYSGSKTVQRIRATWWSGASLRTSASISVGISGSGVSVGASSSWQHTTTNPKYWENTNGSKTSSWRSNIIVAPQQHYLSGTIFMANTALVKLSSDTRTFQITASA</sequence>